<dbReference type="EMBL" id="JAPDFW010000100">
    <property type="protein sequence ID" value="KAJ5069999.1"/>
    <property type="molecule type" value="Genomic_DNA"/>
</dbReference>
<dbReference type="GO" id="GO:0016020">
    <property type="term" value="C:membrane"/>
    <property type="evidence" value="ECO:0007669"/>
    <property type="project" value="InterPro"/>
</dbReference>
<gene>
    <name evidence="4" type="ORF">M0811_11364</name>
</gene>
<evidence type="ECO:0000313" key="4">
    <source>
        <dbReference type="EMBL" id="KAJ5069999.1"/>
    </source>
</evidence>
<protein>
    <submittedName>
        <fullName evidence="4">Ras gtpase</fullName>
    </submittedName>
</protein>
<dbReference type="FunFam" id="3.40.50.300:FF:001447">
    <property type="entry name" value="Ras-related protein Rab-1B"/>
    <property type="match status" value="1"/>
</dbReference>
<dbReference type="PRINTS" id="PR00449">
    <property type="entry name" value="RASTRNSFRMNG"/>
</dbReference>
<reference evidence="4" key="1">
    <citation type="submission" date="2022-10" db="EMBL/GenBank/DDBJ databases">
        <title>Novel sulphate-reducing endosymbionts in the free-living metamonad Anaeramoeba.</title>
        <authorList>
            <person name="Jerlstrom-Hultqvist J."/>
            <person name="Cepicka I."/>
            <person name="Gallot-Lavallee L."/>
            <person name="Salas-Leiva D."/>
            <person name="Curtis B.A."/>
            <person name="Zahonova K."/>
            <person name="Pipaliya S."/>
            <person name="Dacks J."/>
            <person name="Roger A.J."/>
        </authorList>
    </citation>
    <scope>NUCLEOTIDE SEQUENCE</scope>
    <source>
        <strain evidence="4">BMAN</strain>
    </source>
</reference>
<dbReference type="OMA" id="TACCEEY"/>
<dbReference type="GO" id="GO:0003924">
    <property type="term" value="F:GTPase activity"/>
    <property type="evidence" value="ECO:0007669"/>
    <property type="project" value="InterPro"/>
</dbReference>
<dbReference type="PANTHER" id="PTHR24070">
    <property type="entry name" value="RAS, DI-RAS, AND RHEB FAMILY MEMBERS OF SMALL GTPASE SUPERFAMILY"/>
    <property type="match status" value="1"/>
</dbReference>
<dbReference type="SMART" id="SM00175">
    <property type="entry name" value="RAB"/>
    <property type="match status" value="1"/>
</dbReference>
<keyword evidence="2" id="KW-0342">GTP-binding</keyword>
<keyword evidence="5" id="KW-1185">Reference proteome</keyword>
<sequence>MIQLLKMNIKKKLILNDKKILLNILDTACCEEYLPNIENLARDYELFIYVYSITDKSSYKDIFRYYFERVEKIKENHPKILIGNKSDLTMKRKVSIEEGKELANKLNCKFIETSAKTNENINQLFYEIISLKIQKENQNQNQNQNQNEKKKKGKCLLM</sequence>
<dbReference type="InterPro" id="IPR020849">
    <property type="entry name" value="Small_GTPase_Ras-type"/>
</dbReference>
<dbReference type="GO" id="GO:0005525">
    <property type="term" value="F:GTP binding"/>
    <property type="evidence" value="ECO:0007669"/>
    <property type="project" value="UniProtKB-KW"/>
</dbReference>
<evidence type="ECO:0000256" key="3">
    <source>
        <dbReference type="SAM" id="MobiDB-lite"/>
    </source>
</evidence>
<evidence type="ECO:0000256" key="1">
    <source>
        <dbReference type="ARBA" id="ARBA00022741"/>
    </source>
</evidence>
<dbReference type="PROSITE" id="PS51421">
    <property type="entry name" value="RAS"/>
    <property type="match status" value="1"/>
</dbReference>
<dbReference type="InterPro" id="IPR001806">
    <property type="entry name" value="Small_GTPase"/>
</dbReference>
<dbReference type="OrthoDB" id="5239715at2759"/>
<evidence type="ECO:0000313" key="5">
    <source>
        <dbReference type="Proteomes" id="UP001149090"/>
    </source>
</evidence>
<dbReference type="SUPFAM" id="SSF52540">
    <property type="entry name" value="P-loop containing nucleoside triphosphate hydrolases"/>
    <property type="match status" value="1"/>
</dbReference>
<dbReference type="PROSITE" id="PS51419">
    <property type="entry name" value="RAB"/>
    <property type="match status" value="1"/>
</dbReference>
<dbReference type="Proteomes" id="UP001149090">
    <property type="component" value="Unassembled WGS sequence"/>
</dbReference>
<keyword evidence="1" id="KW-0547">Nucleotide-binding</keyword>
<dbReference type="Gene3D" id="3.40.50.300">
    <property type="entry name" value="P-loop containing nucleotide triphosphate hydrolases"/>
    <property type="match status" value="1"/>
</dbReference>
<organism evidence="4 5">
    <name type="scientific">Anaeramoeba ignava</name>
    <name type="common">Anaerobic marine amoeba</name>
    <dbReference type="NCBI Taxonomy" id="1746090"/>
    <lineage>
        <taxon>Eukaryota</taxon>
        <taxon>Metamonada</taxon>
        <taxon>Anaeramoebidae</taxon>
        <taxon>Anaeramoeba</taxon>
    </lineage>
</organism>
<proteinExistence type="predicted"/>
<dbReference type="AlphaFoldDB" id="A0A9Q0R7G6"/>
<feature type="compositionally biased region" description="Basic residues" evidence="3">
    <location>
        <begin position="149"/>
        <end position="158"/>
    </location>
</feature>
<accession>A0A9Q0R7G6</accession>
<evidence type="ECO:0000256" key="2">
    <source>
        <dbReference type="ARBA" id="ARBA00023134"/>
    </source>
</evidence>
<comment type="caution">
    <text evidence="4">The sequence shown here is derived from an EMBL/GenBank/DDBJ whole genome shotgun (WGS) entry which is preliminary data.</text>
</comment>
<feature type="region of interest" description="Disordered" evidence="3">
    <location>
        <begin position="138"/>
        <end position="158"/>
    </location>
</feature>
<dbReference type="Pfam" id="PF00071">
    <property type="entry name" value="Ras"/>
    <property type="match status" value="1"/>
</dbReference>
<dbReference type="InterPro" id="IPR027417">
    <property type="entry name" value="P-loop_NTPase"/>
</dbReference>
<dbReference type="SMART" id="SM00174">
    <property type="entry name" value="RHO"/>
    <property type="match status" value="1"/>
</dbReference>
<dbReference type="SMART" id="SM00173">
    <property type="entry name" value="RAS"/>
    <property type="match status" value="1"/>
</dbReference>
<dbReference type="GO" id="GO:0007165">
    <property type="term" value="P:signal transduction"/>
    <property type="evidence" value="ECO:0007669"/>
    <property type="project" value="InterPro"/>
</dbReference>
<name>A0A9Q0R7G6_ANAIG</name>